<dbReference type="RefSeq" id="WP_015732293.1">
    <property type="nucleotide sequence ID" value="NC_013410.1"/>
</dbReference>
<protein>
    <submittedName>
        <fullName evidence="1">Uncharacterized protein</fullName>
    </submittedName>
</protein>
<reference evidence="1" key="1">
    <citation type="submission" date="2009-10" db="EMBL/GenBank/DDBJ databases">
        <title>Complete sequence of Fibrobacter succinogenes subsp. succinogenes S85.</title>
        <authorList>
            <consortium name="US DOE Joint Genome Institute"/>
            <person name="Lucas S."/>
            <person name="Copeland A."/>
            <person name="Lapidus A."/>
            <person name="Glavina del Rio T."/>
            <person name="Tice H."/>
            <person name="Bruce D."/>
            <person name="Goodwin L."/>
            <person name="Pitluck S."/>
            <person name="Chertkov O."/>
            <person name="Detter J.C."/>
            <person name="Han C."/>
            <person name="Tapia R."/>
            <person name="Larimer F."/>
            <person name="Land M."/>
            <person name="Hauser L."/>
            <person name="Kyrpides N."/>
            <person name="Mikhailova N."/>
            <person name="Weimer P.J."/>
            <person name="Stevenson D.M."/>
            <person name="Boyum J."/>
            <person name="Brumm P.I."/>
            <person name="Mead D."/>
        </authorList>
    </citation>
    <scope>NUCLEOTIDE SEQUENCE [LARGE SCALE GENOMIC DNA]</scope>
    <source>
        <strain evidence="1">S85</strain>
    </source>
</reference>
<dbReference type="Proteomes" id="UP000001497">
    <property type="component" value="Chromosome"/>
</dbReference>
<keyword evidence="2" id="KW-1185">Reference proteome</keyword>
<gene>
    <name evidence="1" type="ordered locus">Fisuc_2412</name>
</gene>
<evidence type="ECO:0000313" key="1">
    <source>
        <dbReference type="EMBL" id="ACX75998.1"/>
    </source>
</evidence>
<accession>A0ABN3YWI2</accession>
<evidence type="ECO:0000313" key="2">
    <source>
        <dbReference type="Proteomes" id="UP000001497"/>
    </source>
</evidence>
<sequence>MRTPSKEFMGCLENSAAYQYILHTKKPDFSKLNKMCKEFEESILEAQEADRKKIAEALHK</sequence>
<name>A0ABN3YWI2_FIBSS</name>
<proteinExistence type="predicted"/>
<dbReference type="EMBL" id="CP001792">
    <property type="protein sequence ID" value="ACX75998.1"/>
    <property type="molecule type" value="Genomic_DNA"/>
</dbReference>
<organism evidence="1 2">
    <name type="scientific">Fibrobacter succinogenes (strain ATCC 19169 / S85)</name>
    <dbReference type="NCBI Taxonomy" id="59374"/>
    <lineage>
        <taxon>Bacteria</taxon>
        <taxon>Pseudomonadati</taxon>
        <taxon>Fibrobacterota</taxon>
        <taxon>Fibrobacteria</taxon>
        <taxon>Fibrobacterales</taxon>
        <taxon>Fibrobacteraceae</taxon>
        <taxon>Fibrobacter</taxon>
    </lineage>
</organism>